<sequence length="80" mass="8572">MLNGTCTQTRVEFMRAVPPACADLQQRVAARGTGMMRIDSGMLAAAPIDMLGAAQPHTTYTFANLRASRCEPHRAAGLSH</sequence>
<evidence type="ECO:0000313" key="1">
    <source>
        <dbReference type="EMBL" id="BCO26640.1"/>
    </source>
</evidence>
<accession>A0ABM7MK87</accession>
<reference evidence="1 2" key="1">
    <citation type="journal article" date="2021" name="Microbiol. Spectr.">
        <title>A Single Bacterium Capable of Oxidation and Reduction of Iron at Circumneutral pH.</title>
        <authorList>
            <person name="Kato S."/>
            <person name="Ohkuma M."/>
        </authorList>
    </citation>
    <scope>NUCLEOTIDE SEQUENCE [LARGE SCALE GENOMIC DNA]</scope>
    <source>
        <strain evidence="1 2">MIZ03</strain>
    </source>
</reference>
<evidence type="ECO:0000313" key="2">
    <source>
        <dbReference type="Proteomes" id="UP000824366"/>
    </source>
</evidence>
<organism evidence="1 2">
    <name type="scientific">Rhodoferax lithotrophicus</name>
    <dbReference type="NCBI Taxonomy" id="2798804"/>
    <lineage>
        <taxon>Bacteria</taxon>
        <taxon>Pseudomonadati</taxon>
        <taxon>Pseudomonadota</taxon>
        <taxon>Betaproteobacteria</taxon>
        <taxon>Burkholderiales</taxon>
        <taxon>Comamonadaceae</taxon>
        <taxon>Rhodoferax</taxon>
    </lineage>
</organism>
<gene>
    <name evidence="1" type="ORF">MIZ03_1523</name>
</gene>
<dbReference type="Proteomes" id="UP000824366">
    <property type="component" value="Chromosome"/>
</dbReference>
<protein>
    <submittedName>
        <fullName evidence="1">Uncharacterized protein</fullName>
    </submittedName>
</protein>
<proteinExistence type="predicted"/>
<name>A0ABM7MK87_9BURK</name>
<keyword evidence="2" id="KW-1185">Reference proteome</keyword>
<dbReference type="EMBL" id="AP024238">
    <property type="protein sequence ID" value="BCO26640.1"/>
    <property type="molecule type" value="Genomic_DNA"/>
</dbReference>